<dbReference type="Proteomes" id="UP001234581">
    <property type="component" value="Unassembled WGS sequence"/>
</dbReference>
<reference evidence="2 3" key="1">
    <citation type="submission" date="2023-03" db="EMBL/GenBank/DDBJ databases">
        <title>Genome sequence of Lichtheimia ornata CBS 291.66.</title>
        <authorList>
            <person name="Mohabir J.T."/>
            <person name="Shea T.P."/>
            <person name="Kurbessoian T."/>
            <person name="Berby B."/>
            <person name="Fontaine J."/>
            <person name="Livny J."/>
            <person name="Gnirke A."/>
            <person name="Stajich J.E."/>
            <person name="Cuomo C.A."/>
        </authorList>
    </citation>
    <scope>NUCLEOTIDE SEQUENCE [LARGE SCALE GENOMIC DNA]</scope>
    <source>
        <strain evidence="2">CBS 291.66</strain>
    </source>
</reference>
<feature type="region of interest" description="Disordered" evidence="1">
    <location>
        <begin position="63"/>
        <end position="95"/>
    </location>
</feature>
<protein>
    <submittedName>
        <fullName evidence="2">Uncharacterized protein</fullName>
    </submittedName>
</protein>
<comment type="caution">
    <text evidence="2">The sequence shown here is derived from an EMBL/GenBank/DDBJ whole genome shotgun (WGS) entry which is preliminary data.</text>
</comment>
<dbReference type="RefSeq" id="XP_058339229.1">
    <property type="nucleotide sequence ID" value="XM_058489994.1"/>
</dbReference>
<dbReference type="EMBL" id="JARTCD010000063">
    <property type="protein sequence ID" value="KAJ8654315.1"/>
    <property type="molecule type" value="Genomic_DNA"/>
</dbReference>
<gene>
    <name evidence="2" type="ORF">O0I10_010011</name>
</gene>
<evidence type="ECO:0000313" key="2">
    <source>
        <dbReference type="EMBL" id="KAJ8654315.1"/>
    </source>
</evidence>
<accession>A0AAD7UXL0</accession>
<dbReference type="GeneID" id="83217415"/>
<sequence>MIHNSTPTTITTLNIIIMTKFISLFCIALMAVAVSSATQQTNGEPGTALKRSEDPDALALKRSEDPDALALKRSEEPHPLALKRSEEHVNVAGKRDSIKRDGIKNFIKRGRAYKRNGEKAHESGSQKDVTM</sequence>
<feature type="region of interest" description="Disordered" evidence="1">
    <location>
        <begin position="37"/>
        <end position="56"/>
    </location>
</feature>
<evidence type="ECO:0000313" key="3">
    <source>
        <dbReference type="Proteomes" id="UP001234581"/>
    </source>
</evidence>
<keyword evidence="3" id="KW-1185">Reference proteome</keyword>
<proteinExistence type="predicted"/>
<organism evidence="2 3">
    <name type="scientific">Lichtheimia ornata</name>
    <dbReference type="NCBI Taxonomy" id="688661"/>
    <lineage>
        <taxon>Eukaryota</taxon>
        <taxon>Fungi</taxon>
        <taxon>Fungi incertae sedis</taxon>
        <taxon>Mucoromycota</taxon>
        <taxon>Mucoromycotina</taxon>
        <taxon>Mucoromycetes</taxon>
        <taxon>Mucorales</taxon>
        <taxon>Lichtheimiaceae</taxon>
        <taxon>Lichtheimia</taxon>
    </lineage>
</organism>
<name>A0AAD7UXL0_9FUNG</name>
<dbReference type="AlphaFoldDB" id="A0AAD7UXL0"/>
<feature type="compositionally biased region" description="Basic and acidic residues" evidence="1">
    <location>
        <begin position="115"/>
        <end position="131"/>
    </location>
</feature>
<evidence type="ECO:0000256" key="1">
    <source>
        <dbReference type="SAM" id="MobiDB-lite"/>
    </source>
</evidence>
<feature type="region of interest" description="Disordered" evidence="1">
    <location>
        <begin position="109"/>
        <end position="131"/>
    </location>
</feature>